<sequence length="357" mass="39998">MYLKDADFDQTLATTKPLATIAPIIDVGLAKTHARCLPCDIEFAPYQVDNVVFHFPLPPVVKSADASSSPIDSAVCIEAFENKPRMSAVVSSRPKTERQAHRRTRVNSARRNIPVRTSSLQPIDPPPPSYEESCEIVNQSTYYTHFQRQETLNKLEDSPSTDSDVPQFAAVTTRQLADVPQQKLRPARIGPPPTRPAPQRPLREEINPDFQRSSDALRRRAASLRHHQQEISTRPRSMNKAQIVLGLQQPKKSVVEQLFDQAVLEFQQQSPQVAEKIAQRNEIGAHRWASRTQRRILMDEQTFYTPGSTWRPTAKVHRNVVGGAGNITISTPALANRLGVAVGASMQLRIDAFYDDD</sequence>
<name>A0A9Q9AP01_9PEZI</name>
<protein>
    <submittedName>
        <fullName evidence="2">Uncharacterized protein</fullName>
    </submittedName>
</protein>
<feature type="region of interest" description="Disordered" evidence="1">
    <location>
        <begin position="175"/>
        <end position="212"/>
    </location>
</feature>
<dbReference type="Proteomes" id="UP001056384">
    <property type="component" value="Chromosome 3"/>
</dbReference>
<dbReference type="EMBL" id="CP099420">
    <property type="protein sequence ID" value="USW51744.1"/>
    <property type="molecule type" value="Genomic_DNA"/>
</dbReference>
<gene>
    <name evidence="2" type="ORF">Slin15195_G050630</name>
</gene>
<evidence type="ECO:0000313" key="3">
    <source>
        <dbReference type="Proteomes" id="UP001056384"/>
    </source>
</evidence>
<feature type="compositionally biased region" description="Pro residues" evidence="1">
    <location>
        <begin position="189"/>
        <end position="199"/>
    </location>
</feature>
<evidence type="ECO:0000313" key="2">
    <source>
        <dbReference type="EMBL" id="USW51744.1"/>
    </source>
</evidence>
<organism evidence="2 3">
    <name type="scientific">Septoria linicola</name>
    <dbReference type="NCBI Taxonomy" id="215465"/>
    <lineage>
        <taxon>Eukaryota</taxon>
        <taxon>Fungi</taxon>
        <taxon>Dikarya</taxon>
        <taxon>Ascomycota</taxon>
        <taxon>Pezizomycotina</taxon>
        <taxon>Dothideomycetes</taxon>
        <taxon>Dothideomycetidae</taxon>
        <taxon>Mycosphaerellales</taxon>
        <taxon>Mycosphaerellaceae</taxon>
        <taxon>Septoria</taxon>
    </lineage>
</organism>
<dbReference type="AlphaFoldDB" id="A0A9Q9AP01"/>
<reference evidence="2" key="1">
    <citation type="submission" date="2022-06" db="EMBL/GenBank/DDBJ databases">
        <title>Complete genome sequences of two strains of the flax pathogen Septoria linicola.</title>
        <authorList>
            <person name="Lapalu N."/>
            <person name="Simon A."/>
            <person name="Demenou B."/>
            <person name="Paumier D."/>
            <person name="Guillot M.-P."/>
            <person name="Gout L."/>
            <person name="Valade R."/>
        </authorList>
    </citation>
    <scope>NUCLEOTIDE SEQUENCE</scope>
    <source>
        <strain evidence="2">SE15195</strain>
    </source>
</reference>
<keyword evidence="3" id="KW-1185">Reference proteome</keyword>
<accession>A0A9Q9AP01</accession>
<evidence type="ECO:0000256" key="1">
    <source>
        <dbReference type="SAM" id="MobiDB-lite"/>
    </source>
</evidence>
<proteinExistence type="predicted"/>
<feature type="region of interest" description="Disordered" evidence="1">
    <location>
        <begin position="87"/>
        <end position="106"/>
    </location>
</feature>